<sequence length="236" mass="26916">MLQEHEKLNLQPNELGCNLETVIGAIMLWSDSTHLASFGNASLWPIYLFIGNQSKYIHGKPTSFAAHHLAYIPKNFFLCLKDHLLGCLSGLAYDGDETSFTAAEWNSVIIINNWIYCYKVLHVNYTTYDLQHAQDSLNPRTHADIIVLAHNQEDSHPYWIPFQREKEHHRSEFNEGFEEDENMDKEGDNGSGDDSEEETDSMDDEDGDEVPAPFEAMVDDTVADKMDEYEYSGVKS</sequence>
<evidence type="ECO:0000256" key="1">
    <source>
        <dbReference type="SAM" id="MobiDB-lite"/>
    </source>
</evidence>
<organism evidence="2 3">
    <name type="scientific">Suillus fuscotomentosus</name>
    <dbReference type="NCBI Taxonomy" id="1912939"/>
    <lineage>
        <taxon>Eukaryota</taxon>
        <taxon>Fungi</taxon>
        <taxon>Dikarya</taxon>
        <taxon>Basidiomycota</taxon>
        <taxon>Agaricomycotina</taxon>
        <taxon>Agaricomycetes</taxon>
        <taxon>Agaricomycetidae</taxon>
        <taxon>Boletales</taxon>
        <taxon>Suillineae</taxon>
        <taxon>Suillaceae</taxon>
        <taxon>Suillus</taxon>
    </lineage>
</organism>
<dbReference type="GeneID" id="64661815"/>
<evidence type="ECO:0000313" key="2">
    <source>
        <dbReference type="EMBL" id="KAG1897413.1"/>
    </source>
</evidence>
<protein>
    <submittedName>
        <fullName evidence="2">Uncharacterized protein</fullName>
    </submittedName>
</protein>
<comment type="caution">
    <text evidence="2">The sequence shown here is derived from an EMBL/GenBank/DDBJ whole genome shotgun (WGS) entry which is preliminary data.</text>
</comment>
<name>A0AAD4E0B9_9AGAM</name>
<reference evidence="2" key="1">
    <citation type="journal article" date="2020" name="New Phytol.">
        <title>Comparative genomics reveals dynamic genome evolution in host specialist ectomycorrhizal fungi.</title>
        <authorList>
            <person name="Lofgren L.A."/>
            <person name="Nguyen N.H."/>
            <person name="Vilgalys R."/>
            <person name="Ruytinx J."/>
            <person name="Liao H.L."/>
            <person name="Branco S."/>
            <person name="Kuo A."/>
            <person name="LaButti K."/>
            <person name="Lipzen A."/>
            <person name="Andreopoulos W."/>
            <person name="Pangilinan J."/>
            <person name="Riley R."/>
            <person name="Hundley H."/>
            <person name="Na H."/>
            <person name="Barry K."/>
            <person name="Grigoriev I.V."/>
            <person name="Stajich J.E."/>
            <person name="Kennedy P.G."/>
        </authorList>
    </citation>
    <scope>NUCLEOTIDE SEQUENCE</scope>
    <source>
        <strain evidence="2">FC203</strain>
    </source>
</reference>
<dbReference type="AlphaFoldDB" id="A0AAD4E0B9"/>
<keyword evidence="3" id="KW-1185">Reference proteome</keyword>
<evidence type="ECO:0000313" key="3">
    <source>
        <dbReference type="Proteomes" id="UP001195769"/>
    </source>
</evidence>
<proteinExistence type="predicted"/>
<dbReference type="Pfam" id="PF18759">
    <property type="entry name" value="Plavaka"/>
    <property type="match status" value="1"/>
</dbReference>
<gene>
    <name evidence="2" type="ORF">F5891DRAFT_1191849</name>
</gene>
<dbReference type="InterPro" id="IPR041078">
    <property type="entry name" value="Plavaka"/>
</dbReference>
<feature type="region of interest" description="Disordered" evidence="1">
    <location>
        <begin position="170"/>
        <end position="236"/>
    </location>
</feature>
<feature type="compositionally biased region" description="Acidic residues" evidence="1">
    <location>
        <begin position="191"/>
        <end position="209"/>
    </location>
</feature>
<dbReference type="EMBL" id="JABBWK010000046">
    <property type="protein sequence ID" value="KAG1897413.1"/>
    <property type="molecule type" value="Genomic_DNA"/>
</dbReference>
<accession>A0AAD4E0B9</accession>
<dbReference type="RefSeq" id="XP_041222989.1">
    <property type="nucleotide sequence ID" value="XM_041367517.1"/>
</dbReference>
<dbReference type="Proteomes" id="UP001195769">
    <property type="component" value="Unassembled WGS sequence"/>
</dbReference>